<proteinExistence type="predicted"/>
<dbReference type="AlphaFoldDB" id="A0A7D5GZE2"/>
<reference evidence="4 5" key="1">
    <citation type="submission" date="2020-07" db="EMBL/GenBank/DDBJ databases">
        <title>Gai3-2, isolated from salt lake.</title>
        <authorList>
            <person name="Cui H."/>
            <person name="Shi X."/>
        </authorList>
    </citation>
    <scope>NUCLEOTIDE SEQUENCE [LARGE SCALE GENOMIC DNA]</scope>
    <source>
        <strain evidence="4 5">Gai3-2</strain>
    </source>
</reference>
<dbReference type="EMBL" id="CP058529">
    <property type="protein sequence ID" value="QLG27433.1"/>
    <property type="molecule type" value="Genomic_DNA"/>
</dbReference>
<dbReference type="InterPro" id="IPR014495">
    <property type="entry name" value="UCP018671"/>
</dbReference>
<organism evidence="4 5">
    <name type="scientific">Halorarum halophilum</name>
    <dbReference type="NCBI Taxonomy" id="2743090"/>
    <lineage>
        <taxon>Archaea</taxon>
        <taxon>Methanobacteriati</taxon>
        <taxon>Methanobacteriota</taxon>
        <taxon>Stenosarchaea group</taxon>
        <taxon>Halobacteria</taxon>
        <taxon>Halobacteriales</taxon>
        <taxon>Haloferacaceae</taxon>
        <taxon>Halorarum</taxon>
    </lineage>
</organism>
<name>A0A7D5GZE2_9EURY</name>
<keyword evidence="2" id="KW-1133">Transmembrane helix</keyword>
<evidence type="ECO:0000259" key="3">
    <source>
        <dbReference type="Pfam" id="PF07760"/>
    </source>
</evidence>
<feature type="region of interest" description="Disordered" evidence="1">
    <location>
        <begin position="339"/>
        <end position="358"/>
    </location>
</feature>
<dbReference type="Proteomes" id="UP000509750">
    <property type="component" value="Chromosome"/>
</dbReference>
<dbReference type="InterPro" id="IPR011674">
    <property type="entry name" value="DUF1616"/>
</dbReference>
<evidence type="ECO:0000256" key="1">
    <source>
        <dbReference type="SAM" id="MobiDB-lite"/>
    </source>
</evidence>
<feature type="domain" description="DUF1616" evidence="3">
    <location>
        <begin position="26"/>
        <end position="334"/>
    </location>
</feature>
<keyword evidence="2" id="KW-0472">Membrane</keyword>
<evidence type="ECO:0000313" key="4">
    <source>
        <dbReference type="EMBL" id="QLG27433.1"/>
    </source>
</evidence>
<keyword evidence="5" id="KW-1185">Reference proteome</keyword>
<dbReference type="GeneID" id="56028701"/>
<feature type="transmembrane region" description="Helical" evidence="2">
    <location>
        <begin position="48"/>
        <end position="68"/>
    </location>
</feature>
<keyword evidence="2" id="KW-0812">Transmembrane</keyword>
<feature type="transmembrane region" description="Helical" evidence="2">
    <location>
        <begin position="20"/>
        <end position="41"/>
    </location>
</feature>
<dbReference type="KEGG" id="halg:HUG10_07670"/>
<gene>
    <name evidence="4" type="ORF">HUG10_07670</name>
</gene>
<dbReference type="OrthoDB" id="82282at2157"/>
<accession>A0A7D5GZE2</accession>
<feature type="transmembrane region" description="Helical" evidence="2">
    <location>
        <begin position="178"/>
        <end position="200"/>
    </location>
</feature>
<protein>
    <submittedName>
        <fullName evidence="4">DUF1616 domain-containing protein</fullName>
    </submittedName>
</protein>
<feature type="transmembrane region" description="Helical" evidence="2">
    <location>
        <begin position="96"/>
        <end position="116"/>
    </location>
</feature>
<evidence type="ECO:0000313" key="5">
    <source>
        <dbReference type="Proteomes" id="UP000509750"/>
    </source>
</evidence>
<dbReference type="Pfam" id="PF07760">
    <property type="entry name" value="DUF1616"/>
    <property type="match status" value="1"/>
</dbReference>
<evidence type="ECO:0000256" key="2">
    <source>
        <dbReference type="SAM" id="Phobius"/>
    </source>
</evidence>
<dbReference type="PIRSF" id="PIRSF018671">
    <property type="entry name" value="UCP018671"/>
    <property type="match status" value="1"/>
</dbReference>
<sequence>MRSDSRWWQLLPAPVRRLPADLTACALLVCLTLVAVFLPVVRMTQLRILLGLPFVLFAPGYALIAALFPEAGESPTETTDEESSPDRSGIDGIERVALSFGTSIAVVPLVGLVLNFTPFGIRLLPLMVSLSGLTFGLIGVAAHRRWALSADERFSVPYQAWYAVARSELVHPESRADAALNVLLVICVILAASSVAYAVAVPNQGERFTEFYLLTETDDGELVADGYPIEYTQGQPQSLIVGIENQEYMRVDYTVVVELQRVVVEDNSTTVSEREELKRWEPSVAHNETWHLEHSIAPGMTGTELKLTYLLYQGDPPSEPTVDNAYRELHLWVNVSAPAARPSGGDEPPSEPRFTKGLPACSC</sequence>
<dbReference type="RefSeq" id="WP_179169008.1">
    <property type="nucleotide sequence ID" value="NZ_CP058529.1"/>
</dbReference>
<feature type="transmembrane region" description="Helical" evidence="2">
    <location>
        <begin position="123"/>
        <end position="142"/>
    </location>
</feature>